<protein>
    <submittedName>
        <fullName evidence="1">Uncharacterized protein</fullName>
    </submittedName>
</protein>
<comment type="caution">
    <text evidence="1">The sequence shown here is derived from an EMBL/GenBank/DDBJ whole genome shotgun (WGS) entry which is preliminary data.</text>
</comment>
<name>A0ACB9KF67_BAUVA</name>
<keyword evidence="2" id="KW-1185">Reference proteome</keyword>
<gene>
    <name evidence="1" type="ORF">L6164_035798</name>
</gene>
<evidence type="ECO:0000313" key="1">
    <source>
        <dbReference type="EMBL" id="KAI4295790.1"/>
    </source>
</evidence>
<proteinExistence type="predicted"/>
<evidence type="ECO:0000313" key="2">
    <source>
        <dbReference type="Proteomes" id="UP000828941"/>
    </source>
</evidence>
<sequence length="154" mass="17661">MPTVATRKKSKKRNLFTHVVKLLTPIRILKQARQLYMKGLQDCSAGLGYAGAGSYPAVPTKMNFNEQQIELMEMVANRSVGKKNGVDMQGRRRPVMAYNGVKRNYCVGLGKMGRIDEDKPCCFEEDQTDMKTRLLFLHPTIRSYAINRHVMHYY</sequence>
<organism evidence="1 2">
    <name type="scientific">Bauhinia variegata</name>
    <name type="common">Purple orchid tree</name>
    <name type="synonym">Phanera variegata</name>
    <dbReference type="NCBI Taxonomy" id="167791"/>
    <lineage>
        <taxon>Eukaryota</taxon>
        <taxon>Viridiplantae</taxon>
        <taxon>Streptophyta</taxon>
        <taxon>Embryophyta</taxon>
        <taxon>Tracheophyta</taxon>
        <taxon>Spermatophyta</taxon>
        <taxon>Magnoliopsida</taxon>
        <taxon>eudicotyledons</taxon>
        <taxon>Gunneridae</taxon>
        <taxon>Pentapetalae</taxon>
        <taxon>rosids</taxon>
        <taxon>fabids</taxon>
        <taxon>Fabales</taxon>
        <taxon>Fabaceae</taxon>
        <taxon>Cercidoideae</taxon>
        <taxon>Cercideae</taxon>
        <taxon>Bauhiniinae</taxon>
        <taxon>Bauhinia</taxon>
    </lineage>
</organism>
<dbReference type="Proteomes" id="UP000828941">
    <property type="component" value="Chromosome 14"/>
</dbReference>
<reference evidence="1 2" key="1">
    <citation type="journal article" date="2022" name="DNA Res.">
        <title>Chromosomal-level genome assembly of the orchid tree Bauhinia variegata (Leguminosae; Cercidoideae) supports the allotetraploid origin hypothesis of Bauhinia.</title>
        <authorList>
            <person name="Zhong Y."/>
            <person name="Chen Y."/>
            <person name="Zheng D."/>
            <person name="Pang J."/>
            <person name="Liu Y."/>
            <person name="Luo S."/>
            <person name="Meng S."/>
            <person name="Qian L."/>
            <person name="Wei D."/>
            <person name="Dai S."/>
            <person name="Zhou R."/>
        </authorList>
    </citation>
    <scope>NUCLEOTIDE SEQUENCE [LARGE SCALE GENOMIC DNA]</scope>
    <source>
        <strain evidence="1">BV-YZ2020</strain>
    </source>
</reference>
<dbReference type="EMBL" id="CM039439">
    <property type="protein sequence ID" value="KAI4295790.1"/>
    <property type="molecule type" value="Genomic_DNA"/>
</dbReference>
<accession>A0ACB9KF67</accession>